<keyword evidence="1" id="KW-1133">Transmembrane helix</keyword>
<evidence type="ECO:0000256" key="1">
    <source>
        <dbReference type="SAM" id="Phobius"/>
    </source>
</evidence>
<name>A0ABU9XDG0_9BACI</name>
<sequence>MIELIFNEFKAWFYVIFAVLIFFVAMVIGDFITSVMNKVFGGRNRE</sequence>
<reference evidence="2 3" key="1">
    <citation type="submission" date="2024-05" db="EMBL/GenBank/DDBJ databases">
        <authorList>
            <person name="Haq I."/>
            <person name="Ullah Z."/>
            <person name="Ahmad R."/>
            <person name="Li M."/>
            <person name="Tong Y."/>
        </authorList>
    </citation>
    <scope>NUCLEOTIDE SEQUENCE [LARGE SCALE GENOMIC DNA]</scope>
    <source>
        <strain evidence="2 3">16A2E</strain>
    </source>
</reference>
<evidence type="ECO:0000313" key="3">
    <source>
        <dbReference type="Proteomes" id="UP001444625"/>
    </source>
</evidence>
<evidence type="ECO:0000313" key="2">
    <source>
        <dbReference type="EMBL" id="MEN2765781.1"/>
    </source>
</evidence>
<keyword evidence="3" id="KW-1185">Reference proteome</keyword>
<dbReference type="RefSeq" id="WP_345823255.1">
    <property type="nucleotide sequence ID" value="NZ_JBDIML010000001.1"/>
</dbReference>
<evidence type="ECO:0008006" key="4">
    <source>
        <dbReference type="Google" id="ProtNLM"/>
    </source>
</evidence>
<keyword evidence="1" id="KW-0812">Transmembrane</keyword>
<proteinExistence type="predicted"/>
<protein>
    <recommendedName>
        <fullName evidence="4">TMhelix containing protein</fullName>
    </recommendedName>
</protein>
<accession>A0ABU9XDG0</accession>
<gene>
    <name evidence="2" type="ORF">ABC228_01150</name>
</gene>
<comment type="caution">
    <text evidence="2">The sequence shown here is derived from an EMBL/GenBank/DDBJ whole genome shotgun (WGS) entry which is preliminary data.</text>
</comment>
<keyword evidence="1" id="KW-0472">Membrane</keyword>
<dbReference type="Proteomes" id="UP001444625">
    <property type="component" value="Unassembled WGS sequence"/>
</dbReference>
<dbReference type="EMBL" id="JBDIML010000001">
    <property type="protein sequence ID" value="MEN2765781.1"/>
    <property type="molecule type" value="Genomic_DNA"/>
</dbReference>
<organism evidence="2 3">
    <name type="scientific">Ornithinibacillus xuwenensis</name>
    <dbReference type="NCBI Taxonomy" id="3144668"/>
    <lineage>
        <taxon>Bacteria</taxon>
        <taxon>Bacillati</taxon>
        <taxon>Bacillota</taxon>
        <taxon>Bacilli</taxon>
        <taxon>Bacillales</taxon>
        <taxon>Bacillaceae</taxon>
        <taxon>Ornithinibacillus</taxon>
    </lineage>
</organism>
<feature type="transmembrane region" description="Helical" evidence="1">
    <location>
        <begin position="12"/>
        <end position="36"/>
    </location>
</feature>